<name>A0A3N5CT78_9SPHN</name>
<dbReference type="PROSITE" id="PS50883">
    <property type="entry name" value="EAL"/>
    <property type="match status" value="1"/>
</dbReference>
<proteinExistence type="predicted"/>
<dbReference type="SMART" id="SM00065">
    <property type="entry name" value="GAF"/>
    <property type="match status" value="1"/>
</dbReference>
<dbReference type="SMART" id="SM00052">
    <property type="entry name" value="EAL"/>
    <property type="match status" value="1"/>
</dbReference>
<dbReference type="InterPro" id="IPR035919">
    <property type="entry name" value="EAL_sf"/>
</dbReference>
<reference evidence="2 3" key="1">
    <citation type="submission" date="2018-11" db="EMBL/GenBank/DDBJ databases">
        <title>Erythrobacter spongiae sp. nov., isolated from a marine sponge.</title>
        <authorList>
            <person name="Zhuang L."/>
            <person name="Luo L."/>
        </authorList>
    </citation>
    <scope>NUCLEOTIDE SEQUENCE [LARGE SCALE GENOMIC DNA]</scope>
    <source>
        <strain evidence="2 3">HN-E23</strain>
    </source>
</reference>
<gene>
    <name evidence="2" type="ORF">EG799_09725</name>
</gene>
<dbReference type="InterPro" id="IPR029016">
    <property type="entry name" value="GAF-like_dom_sf"/>
</dbReference>
<organism evidence="2 3">
    <name type="scientific">Aurantiacibacter spongiae</name>
    <dbReference type="NCBI Taxonomy" id="2488860"/>
    <lineage>
        <taxon>Bacteria</taxon>
        <taxon>Pseudomonadati</taxon>
        <taxon>Pseudomonadota</taxon>
        <taxon>Alphaproteobacteria</taxon>
        <taxon>Sphingomonadales</taxon>
        <taxon>Erythrobacteraceae</taxon>
        <taxon>Aurantiacibacter</taxon>
    </lineage>
</organism>
<keyword evidence="3" id="KW-1185">Reference proteome</keyword>
<evidence type="ECO:0000313" key="2">
    <source>
        <dbReference type="EMBL" id="RPF71867.1"/>
    </source>
</evidence>
<dbReference type="InterPro" id="IPR003018">
    <property type="entry name" value="GAF"/>
</dbReference>
<evidence type="ECO:0000313" key="3">
    <source>
        <dbReference type="Proteomes" id="UP000275232"/>
    </source>
</evidence>
<sequence>MRKPMGELAPQLPDFEAPARPLADELVNDPGIDRILNTVRGHLGVDIAFVARYVEGEQRELTHVSSDLDLPMGPGYRNPREEGYCWHILNGRLPELIQDPADHPLCATMDITDFLPVGCHINTPLRLADGTVWGSFCALGRKPDRSMTQRDLDILRSFAGLVGERIQSSLEREMTHEQARSRVEAMLDGHAVTIFQQPIVALDTGRPRGVECLSRFPDVTKRGPDAWFEDAELVGLGTQLEMTAVRCALETLPHIPEGVYAAVNVSPETVASGTLRAELEQCEPANLVVEITEHCQVADFAALRREIEAIKAHAKIAIDDVGTGYSGLRHIVDLQPDILKMDMVLTRDIHMDPARRAMTAAMVQFAGDIGCTLVAEGIETAEELDVMKSLGVDCGQGYYFSRPLPVVAAQQYLLGAGRASD</sequence>
<dbReference type="SUPFAM" id="SSF55781">
    <property type="entry name" value="GAF domain-like"/>
    <property type="match status" value="1"/>
</dbReference>
<dbReference type="Pfam" id="PF13185">
    <property type="entry name" value="GAF_2"/>
    <property type="match status" value="1"/>
</dbReference>
<dbReference type="GO" id="GO:0071111">
    <property type="term" value="F:cyclic-guanylate-specific phosphodiesterase activity"/>
    <property type="evidence" value="ECO:0007669"/>
    <property type="project" value="InterPro"/>
</dbReference>
<dbReference type="Gene3D" id="3.20.20.450">
    <property type="entry name" value="EAL domain"/>
    <property type="match status" value="1"/>
</dbReference>
<dbReference type="AlphaFoldDB" id="A0A3N5CT78"/>
<protein>
    <submittedName>
        <fullName evidence="2">EAL domain-containing protein</fullName>
    </submittedName>
</protein>
<feature type="domain" description="EAL" evidence="1">
    <location>
        <begin position="176"/>
        <end position="417"/>
    </location>
</feature>
<dbReference type="EMBL" id="RPFZ01000001">
    <property type="protein sequence ID" value="RPF71867.1"/>
    <property type="molecule type" value="Genomic_DNA"/>
</dbReference>
<evidence type="ECO:0000259" key="1">
    <source>
        <dbReference type="PROSITE" id="PS50883"/>
    </source>
</evidence>
<dbReference type="Proteomes" id="UP000275232">
    <property type="component" value="Unassembled WGS sequence"/>
</dbReference>
<comment type="caution">
    <text evidence="2">The sequence shown here is derived from an EMBL/GenBank/DDBJ whole genome shotgun (WGS) entry which is preliminary data.</text>
</comment>
<dbReference type="PANTHER" id="PTHR33121">
    <property type="entry name" value="CYCLIC DI-GMP PHOSPHODIESTERASE PDEF"/>
    <property type="match status" value="1"/>
</dbReference>
<accession>A0A3N5CT78</accession>
<dbReference type="InterPro" id="IPR001633">
    <property type="entry name" value="EAL_dom"/>
</dbReference>
<dbReference type="Pfam" id="PF00563">
    <property type="entry name" value="EAL"/>
    <property type="match status" value="1"/>
</dbReference>
<dbReference type="Gene3D" id="3.30.450.40">
    <property type="match status" value="1"/>
</dbReference>
<dbReference type="SUPFAM" id="SSF141868">
    <property type="entry name" value="EAL domain-like"/>
    <property type="match status" value="1"/>
</dbReference>
<dbReference type="InterPro" id="IPR050706">
    <property type="entry name" value="Cyclic-di-GMP_PDE-like"/>
</dbReference>
<dbReference type="PANTHER" id="PTHR33121:SF76">
    <property type="entry name" value="SIGNALING PROTEIN"/>
    <property type="match status" value="1"/>
</dbReference>
<dbReference type="CDD" id="cd01948">
    <property type="entry name" value="EAL"/>
    <property type="match status" value="1"/>
</dbReference>